<feature type="region of interest" description="Disordered" evidence="5">
    <location>
        <begin position="372"/>
        <end position="398"/>
    </location>
</feature>
<evidence type="ECO:0000256" key="2">
    <source>
        <dbReference type="ARBA" id="ARBA00022692"/>
    </source>
</evidence>
<feature type="transmembrane region" description="Helical" evidence="6">
    <location>
        <begin position="193"/>
        <end position="218"/>
    </location>
</feature>
<keyword evidence="9" id="KW-1185">Reference proteome</keyword>
<feature type="domain" description="G-protein coupled receptors family 1 profile" evidence="7">
    <location>
        <begin position="40"/>
        <end position="320"/>
    </location>
</feature>
<evidence type="ECO:0000256" key="3">
    <source>
        <dbReference type="ARBA" id="ARBA00022989"/>
    </source>
</evidence>
<keyword evidence="2 6" id="KW-0812">Transmembrane</keyword>
<evidence type="ECO:0000313" key="8">
    <source>
        <dbReference type="EMBL" id="KAF3695157.1"/>
    </source>
</evidence>
<reference evidence="9" key="2">
    <citation type="submission" date="2019-02" db="EMBL/GenBank/DDBJ databases">
        <title>Opniocepnalus argus Var Kimnra genome.</title>
        <authorList>
            <person name="Zhou C."/>
            <person name="Xiao S."/>
        </authorList>
    </citation>
    <scope>NUCLEOTIDE SEQUENCE [LARGE SCALE GENOMIC DNA]</scope>
</reference>
<feature type="transmembrane region" description="Helical" evidence="6">
    <location>
        <begin position="257"/>
        <end position="275"/>
    </location>
</feature>
<dbReference type="SUPFAM" id="SSF81321">
    <property type="entry name" value="Family A G protein-coupled receptor-like"/>
    <property type="match status" value="1"/>
</dbReference>
<accession>A0A6G1PY39</accession>
<keyword evidence="3 6" id="KW-1133">Transmembrane helix</keyword>
<dbReference type="Proteomes" id="UP000503349">
    <property type="component" value="Chromosome 10"/>
</dbReference>
<proteinExistence type="predicted"/>
<dbReference type="EMBL" id="CM015721">
    <property type="protein sequence ID" value="KAF3695157.1"/>
    <property type="molecule type" value="Genomic_DNA"/>
</dbReference>
<dbReference type="PRINTS" id="PR00237">
    <property type="entry name" value="GPCRRHODOPSN"/>
</dbReference>
<dbReference type="Gene3D" id="1.20.1070.10">
    <property type="entry name" value="Rhodopsin 7-helix transmembrane proteins"/>
    <property type="match status" value="1"/>
</dbReference>
<reference evidence="8 9" key="1">
    <citation type="submission" date="2019-02" db="EMBL/GenBank/DDBJ databases">
        <title>Opniocepnalus argus genome.</title>
        <authorList>
            <person name="Zhou C."/>
            <person name="Xiao S."/>
        </authorList>
    </citation>
    <scope>NUCLEOTIDE SEQUENCE [LARGE SCALE GENOMIC DNA]</scope>
    <source>
        <strain evidence="8">OARG1902GOOAL</strain>
        <tissue evidence="8">Muscle</tissue>
    </source>
</reference>
<evidence type="ECO:0000256" key="1">
    <source>
        <dbReference type="ARBA" id="ARBA00004370"/>
    </source>
</evidence>
<gene>
    <name evidence="8" type="ORF">EXN66_Car010833</name>
</gene>
<dbReference type="GO" id="GO:0004930">
    <property type="term" value="F:G protein-coupled receptor activity"/>
    <property type="evidence" value="ECO:0007669"/>
    <property type="project" value="InterPro"/>
</dbReference>
<protein>
    <submittedName>
        <fullName evidence="8">G-protein coupled receptor 39</fullName>
    </submittedName>
</protein>
<evidence type="ECO:0000256" key="5">
    <source>
        <dbReference type="SAM" id="MobiDB-lite"/>
    </source>
</evidence>
<dbReference type="InterPro" id="IPR017452">
    <property type="entry name" value="GPCR_Rhodpsn_7TM"/>
</dbReference>
<evidence type="ECO:0000313" key="9">
    <source>
        <dbReference type="Proteomes" id="UP000503349"/>
    </source>
</evidence>
<sequence length="428" mass="48529">MCNNSHTVGKIDWRELEASYPVKIVMTVLYSLILVTGIVGNSITIRVTQVLSKNGYLQKNVTDHMVSLACSDLLVLLIGMPVELYFSTWFPFTSTSGNISCKIYNFLFEACSYATILNIASLSYERYIATCHPFRYKTWDRKRTSVLITTAWVVSLLVALPLLVTMGTEGHIPNQARKPTQNLTFCTNLKAHWIMYQISIFVAFIVYMIVFICVAFMCRAMILVLKKPWGSVDDGINGNQTAPKRERSKIRTARKQTIIFLVLIVASLMVCWLPNQIRRIMMAAKRKSCWTIPYFWGYVILHPIGDTFFYLSSALNPFLYNLSSKQFREVFVQLLRCRLTIQHVNKRTLRSPIAASGRSLQPLLLKSLRRSKANRTTTKHEETPPVATTCPEESNSGSALNTQACLCLTEDSDSVHKTKTGETSDNEI</sequence>
<dbReference type="InterPro" id="IPR000276">
    <property type="entry name" value="GPCR_Rhodpsn"/>
</dbReference>
<dbReference type="GO" id="GO:0016020">
    <property type="term" value="C:membrane"/>
    <property type="evidence" value="ECO:0007669"/>
    <property type="project" value="UniProtKB-SubCell"/>
</dbReference>
<feature type="transmembrane region" description="Helical" evidence="6">
    <location>
        <begin position="106"/>
        <end position="124"/>
    </location>
</feature>
<dbReference type="PANTHER" id="PTHR46752">
    <property type="entry name" value="G-PROTEIN COUPLED RECEPTOR 39"/>
    <property type="match status" value="1"/>
</dbReference>
<evidence type="ECO:0000259" key="7">
    <source>
        <dbReference type="PROSITE" id="PS50262"/>
    </source>
</evidence>
<feature type="transmembrane region" description="Helical" evidence="6">
    <location>
        <begin position="24"/>
        <end position="45"/>
    </location>
</feature>
<comment type="subcellular location">
    <subcellularLocation>
        <location evidence="1">Membrane</location>
    </subcellularLocation>
</comment>
<dbReference type="AlphaFoldDB" id="A0A6G1PY39"/>
<dbReference type="Pfam" id="PF00001">
    <property type="entry name" value="7tm_1"/>
    <property type="match status" value="1"/>
</dbReference>
<evidence type="ECO:0000256" key="4">
    <source>
        <dbReference type="ARBA" id="ARBA00023136"/>
    </source>
</evidence>
<feature type="transmembrane region" description="Helical" evidence="6">
    <location>
        <begin position="66"/>
        <end position="86"/>
    </location>
</feature>
<dbReference type="PROSITE" id="PS50262">
    <property type="entry name" value="G_PROTEIN_RECEP_F1_2"/>
    <property type="match status" value="1"/>
</dbReference>
<keyword evidence="8" id="KW-0675">Receptor</keyword>
<organism evidence="8 9">
    <name type="scientific">Channa argus</name>
    <name type="common">Northern snakehead</name>
    <name type="synonym">Ophicephalus argus</name>
    <dbReference type="NCBI Taxonomy" id="215402"/>
    <lineage>
        <taxon>Eukaryota</taxon>
        <taxon>Metazoa</taxon>
        <taxon>Chordata</taxon>
        <taxon>Craniata</taxon>
        <taxon>Vertebrata</taxon>
        <taxon>Euteleostomi</taxon>
        <taxon>Actinopterygii</taxon>
        <taxon>Neopterygii</taxon>
        <taxon>Teleostei</taxon>
        <taxon>Neoteleostei</taxon>
        <taxon>Acanthomorphata</taxon>
        <taxon>Anabantaria</taxon>
        <taxon>Anabantiformes</taxon>
        <taxon>Channoidei</taxon>
        <taxon>Channidae</taxon>
        <taxon>Channa</taxon>
    </lineage>
</organism>
<dbReference type="PANTHER" id="PTHR46752:SF1">
    <property type="entry name" value="G-PROTEIN COUPLED RECEPTOR 39"/>
    <property type="match status" value="1"/>
</dbReference>
<name>A0A6G1PY39_CHAAH</name>
<dbReference type="InterPro" id="IPR052676">
    <property type="entry name" value="Zinc-sensing_GPCR"/>
</dbReference>
<evidence type="ECO:0000256" key="6">
    <source>
        <dbReference type="SAM" id="Phobius"/>
    </source>
</evidence>
<keyword evidence="4 6" id="KW-0472">Membrane</keyword>
<feature type="transmembrane region" description="Helical" evidence="6">
    <location>
        <begin position="145"/>
        <end position="164"/>
    </location>
</feature>